<dbReference type="GO" id="GO:0016874">
    <property type="term" value="F:ligase activity"/>
    <property type="evidence" value="ECO:0007669"/>
    <property type="project" value="UniProtKB-KW"/>
</dbReference>
<dbReference type="Proteomes" id="UP001519887">
    <property type="component" value="Unassembled WGS sequence"/>
</dbReference>
<dbReference type="InterPro" id="IPR051046">
    <property type="entry name" value="MurCDEF_CellWall_CoF430Synth"/>
</dbReference>
<feature type="domain" description="Mur ligase central" evidence="4">
    <location>
        <begin position="22"/>
        <end position="106"/>
    </location>
</feature>
<accession>A0ABS7CNE0</accession>
<dbReference type="InterPro" id="IPR013221">
    <property type="entry name" value="Mur_ligase_cen"/>
</dbReference>
<keyword evidence="1 5" id="KW-0436">Ligase</keyword>
<keyword evidence="2" id="KW-0547">Nucleotide-binding</keyword>
<evidence type="ECO:0000256" key="1">
    <source>
        <dbReference type="ARBA" id="ARBA00022598"/>
    </source>
</evidence>
<protein>
    <submittedName>
        <fullName evidence="5">UDP-N-acetylmuramoyl-tripeptide--D-alanyl-D-alanine ligase</fullName>
    </submittedName>
</protein>
<feature type="non-terminal residue" evidence="5">
    <location>
        <position position="107"/>
    </location>
</feature>
<evidence type="ECO:0000313" key="6">
    <source>
        <dbReference type="Proteomes" id="UP001519887"/>
    </source>
</evidence>
<evidence type="ECO:0000256" key="2">
    <source>
        <dbReference type="ARBA" id="ARBA00022741"/>
    </source>
</evidence>
<dbReference type="EMBL" id="JAHZIK010003816">
    <property type="protein sequence ID" value="MBW7462327.1"/>
    <property type="molecule type" value="Genomic_DNA"/>
</dbReference>
<proteinExistence type="predicted"/>
<evidence type="ECO:0000259" key="4">
    <source>
        <dbReference type="Pfam" id="PF08245"/>
    </source>
</evidence>
<evidence type="ECO:0000313" key="5">
    <source>
        <dbReference type="EMBL" id="MBW7462327.1"/>
    </source>
</evidence>
<keyword evidence="6" id="KW-1185">Reference proteome</keyword>
<dbReference type="PANTHER" id="PTHR43024">
    <property type="entry name" value="UDP-N-ACETYLMURAMOYL-TRIPEPTIDE--D-ALANYL-D-ALANINE LIGASE"/>
    <property type="match status" value="1"/>
</dbReference>
<dbReference type="PANTHER" id="PTHR43024:SF1">
    <property type="entry name" value="UDP-N-ACETYLMURAMOYL-TRIPEPTIDE--D-ALANYL-D-ALANINE LIGASE"/>
    <property type="match status" value="1"/>
</dbReference>
<dbReference type="Gene3D" id="3.40.1190.10">
    <property type="entry name" value="Mur-like, catalytic domain"/>
    <property type="match status" value="1"/>
</dbReference>
<gene>
    <name evidence="5" type="ORF">K0U00_50575</name>
</gene>
<keyword evidence="3" id="KW-0067">ATP-binding</keyword>
<reference evidence="5 6" key="1">
    <citation type="submission" date="2021-07" db="EMBL/GenBank/DDBJ databases">
        <title>Paenibacillus radiodurans sp. nov., isolated from the southeastern edge of Tengger Desert.</title>
        <authorList>
            <person name="Zhang G."/>
        </authorList>
    </citation>
    <scope>NUCLEOTIDE SEQUENCE [LARGE SCALE GENOMIC DNA]</scope>
    <source>
        <strain evidence="5 6">CCM 7311</strain>
    </source>
</reference>
<name>A0ABS7CNE0_9BACL</name>
<sequence>LTALQRLAASYREELNLRVVGITGSNGKTTTKDMVASVLSGVFRVHKTEGNLNNHIGLPITVLQLDESVDVVVLEMGMSGFGEIELLTCIAKPDIVVITNIGDAHLL</sequence>
<comment type="caution">
    <text evidence="5">The sequence shown here is derived from an EMBL/GenBank/DDBJ whole genome shotgun (WGS) entry which is preliminary data.</text>
</comment>
<dbReference type="Pfam" id="PF08245">
    <property type="entry name" value="Mur_ligase_M"/>
    <property type="match status" value="1"/>
</dbReference>
<evidence type="ECO:0000256" key="3">
    <source>
        <dbReference type="ARBA" id="ARBA00022840"/>
    </source>
</evidence>
<feature type="non-terminal residue" evidence="5">
    <location>
        <position position="1"/>
    </location>
</feature>
<dbReference type="SUPFAM" id="SSF53623">
    <property type="entry name" value="MurD-like peptide ligases, catalytic domain"/>
    <property type="match status" value="1"/>
</dbReference>
<organism evidence="5 6">
    <name type="scientific">Paenibacillus sepulcri</name>
    <dbReference type="NCBI Taxonomy" id="359917"/>
    <lineage>
        <taxon>Bacteria</taxon>
        <taxon>Bacillati</taxon>
        <taxon>Bacillota</taxon>
        <taxon>Bacilli</taxon>
        <taxon>Bacillales</taxon>
        <taxon>Paenibacillaceae</taxon>
        <taxon>Paenibacillus</taxon>
    </lineage>
</organism>
<dbReference type="InterPro" id="IPR036565">
    <property type="entry name" value="Mur-like_cat_sf"/>
</dbReference>